<dbReference type="EMBL" id="CM003531">
    <property type="protein sequence ID" value="RCV21160.1"/>
    <property type="molecule type" value="Genomic_DNA"/>
</dbReference>
<organism evidence="2">
    <name type="scientific">Setaria italica</name>
    <name type="common">Foxtail millet</name>
    <name type="synonym">Panicum italicum</name>
    <dbReference type="NCBI Taxonomy" id="4555"/>
    <lineage>
        <taxon>Eukaryota</taxon>
        <taxon>Viridiplantae</taxon>
        <taxon>Streptophyta</taxon>
        <taxon>Embryophyta</taxon>
        <taxon>Tracheophyta</taxon>
        <taxon>Spermatophyta</taxon>
        <taxon>Magnoliopsida</taxon>
        <taxon>Liliopsida</taxon>
        <taxon>Poales</taxon>
        <taxon>Poaceae</taxon>
        <taxon>PACMAD clade</taxon>
        <taxon>Panicoideae</taxon>
        <taxon>Panicodae</taxon>
        <taxon>Paniceae</taxon>
        <taxon>Cenchrinae</taxon>
        <taxon>Setaria</taxon>
    </lineage>
</organism>
<dbReference type="OrthoDB" id="676555at2759"/>
<feature type="region of interest" description="Disordered" evidence="1">
    <location>
        <begin position="1"/>
        <end position="42"/>
    </location>
</feature>
<evidence type="ECO:0000313" key="2">
    <source>
        <dbReference type="EMBL" id="RCV21160.1"/>
    </source>
</evidence>
<feature type="compositionally biased region" description="Basic residues" evidence="1">
    <location>
        <begin position="31"/>
        <end position="42"/>
    </location>
</feature>
<proteinExistence type="predicted"/>
<accession>A0A368QV37</accession>
<evidence type="ECO:0000256" key="1">
    <source>
        <dbReference type="SAM" id="MobiDB-lite"/>
    </source>
</evidence>
<reference evidence="2" key="1">
    <citation type="journal article" date="2012" name="Nat. Biotechnol.">
        <title>Reference genome sequence of the model plant Setaria.</title>
        <authorList>
            <person name="Bennetzen J.L."/>
            <person name="Schmutz J."/>
            <person name="Wang H."/>
            <person name="Percifield R."/>
            <person name="Hawkins J."/>
            <person name="Pontaroli A.C."/>
            <person name="Estep M."/>
            <person name="Feng L."/>
            <person name="Vaughn J.N."/>
            <person name="Grimwood J."/>
            <person name="Jenkins J."/>
            <person name="Barry K."/>
            <person name="Lindquist E."/>
            <person name="Hellsten U."/>
            <person name="Deshpande S."/>
            <person name="Wang X."/>
            <person name="Wu X."/>
            <person name="Mitros T."/>
            <person name="Triplett J."/>
            <person name="Yang X."/>
            <person name="Ye C.Y."/>
            <person name="Mauro-Herrera M."/>
            <person name="Wang L."/>
            <person name="Li P."/>
            <person name="Sharma M."/>
            <person name="Sharma R."/>
            <person name="Ronald P.C."/>
            <person name="Panaud O."/>
            <person name="Kellogg E.A."/>
            <person name="Brutnell T.P."/>
            <person name="Doust A.N."/>
            <person name="Tuskan G.A."/>
            <person name="Rokhsar D."/>
            <person name="Devos K.M."/>
        </authorList>
    </citation>
    <scope>NUCLEOTIDE SEQUENCE [LARGE SCALE GENOMIC DNA]</scope>
    <source>
        <strain evidence="2">Yugu1</strain>
    </source>
</reference>
<reference evidence="2" key="2">
    <citation type="submission" date="2015-07" db="EMBL/GenBank/DDBJ databases">
        <authorList>
            <person name="Noorani M."/>
        </authorList>
    </citation>
    <scope>NUCLEOTIDE SEQUENCE</scope>
    <source>
        <strain evidence="2">Yugu1</strain>
    </source>
</reference>
<dbReference type="AlphaFoldDB" id="A0A368QV37"/>
<gene>
    <name evidence="2" type="ORF">SETIT_4G115900v2</name>
</gene>
<feature type="compositionally biased region" description="Basic and acidic residues" evidence="1">
    <location>
        <begin position="1"/>
        <end position="13"/>
    </location>
</feature>
<protein>
    <submittedName>
        <fullName evidence="2">Uncharacterized protein</fullName>
    </submittedName>
</protein>
<name>A0A368QV37_SETIT</name>
<sequence>MHQSISHEGKEVVSGHQSPHWQKLPGETSRKKGKRRGRRHHGCCHRRVKVKKGERRCRALEQCLKRRVDAVPGTPWFYVLSGPAPPCWLRVRQQEAAGDGYDARIFQDFDWSSTRVTKQNTVACHSRTWVYVSEVEFSALVSLCGLGVVVVDVDLIC</sequence>